<dbReference type="GO" id="GO:0016746">
    <property type="term" value="F:acyltransferase activity"/>
    <property type="evidence" value="ECO:0007669"/>
    <property type="project" value="UniProtKB-KW"/>
</dbReference>
<evidence type="ECO:0000313" key="4">
    <source>
        <dbReference type="Proteomes" id="UP000595460"/>
    </source>
</evidence>
<keyword evidence="1" id="KW-1133">Transmembrane helix</keyword>
<feature type="transmembrane region" description="Helical" evidence="1">
    <location>
        <begin position="81"/>
        <end position="106"/>
    </location>
</feature>
<dbReference type="InterPro" id="IPR050879">
    <property type="entry name" value="Acyltransferase_3"/>
</dbReference>
<evidence type="ECO:0000256" key="1">
    <source>
        <dbReference type="SAM" id="Phobius"/>
    </source>
</evidence>
<evidence type="ECO:0000259" key="2">
    <source>
        <dbReference type="Pfam" id="PF01757"/>
    </source>
</evidence>
<evidence type="ECO:0000313" key="3">
    <source>
        <dbReference type="EMBL" id="QQR35218.1"/>
    </source>
</evidence>
<feature type="domain" description="Acyltransferase 3" evidence="2">
    <location>
        <begin position="11"/>
        <end position="339"/>
    </location>
</feature>
<keyword evidence="3" id="KW-0808">Transferase</keyword>
<feature type="transmembrane region" description="Helical" evidence="1">
    <location>
        <begin position="12"/>
        <end position="32"/>
    </location>
</feature>
<gene>
    <name evidence="3" type="ORF">JI749_12670</name>
</gene>
<dbReference type="Proteomes" id="UP000595460">
    <property type="component" value="Chromosome"/>
</dbReference>
<dbReference type="Pfam" id="PF01757">
    <property type="entry name" value="Acyl_transf_3"/>
    <property type="match status" value="1"/>
</dbReference>
<feature type="transmembrane region" description="Helical" evidence="1">
    <location>
        <begin position="289"/>
        <end position="314"/>
    </location>
</feature>
<feature type="transmembrane region" description="Helical" evidence="1">
    <location>
        <begin position="255"/>
        <end position="277"/>
    </location>
</feature>
<proteinExistence type="predicted"/>
<reference evidence="3 4" key="1">
    <citation type="submission" date="2021-01" db="EMBL/GenBank/DDBJ databases">
        <title>Genome seq and assembly of Devosia sp. G19.</title>
        <authorList>
            <person name="Chhetri G."/>
        </authorList>
    </citation>
    <scope>NUCLEOTIDE SEQUENCE [LARGE SCALE GENOMIC DNA]</scope>
    <source>
        <strain evidence="3 4">G19</strain>
    </source>
</reference>
<sequence>MSRITEPQSVFLDALRGLSALAVLIGHAFSMLPWHPALGVKYPIQSYAVAVFFILSGFLIGRNTMSRSATYSLSEYLIDRFARIFLAFVPALIFVAVADHFVTAIYGQIANATNTDATFAANLLMLQHTPFDRYFDWLPRFQPYGTGRPFWTIAVEWWLYVLFGIAFFASRTSVRERMVALVLVAPAASVVLYFTAWESIAWVWISSAALGILYAIMPAPTHQRYLSIGFAALLALGALIYRFKRLDLAPTMNFYDLQLIMLTSLLFGLALLLVNWPPIASTLVSSKRLWTWLAAISYSLYLTHNTVMTIVIRVVGGPGWPAVVLTCLASVAVAILFTWGLDRHHKAVGTWLKDRLALKHVGRRPSASSA</sequence>
<keyword evidence="1" id="KW-0812">Transmembrane</keyword>
<dbReference type="EMBL" id="CP068047">
    <property type="protein sequence ID" value="QQR35218.1"/>
    <property type="molecule type" value="Genomic_DNA"/>
</dbReference>
<keyword evidence="3" id="KW-0012">Acyltransferase</keyword>
<name>A0ABX7BUI7_9HYPH</name>
<feature type="transmembrane region" description="Helical" evidence="1">
    <location>
        <begin position="200"/>
        <end position="217"/>
    </location>
</feature>
<dbReference type="PANTHER" id="PTHR23028">
    <property type="entry name" value="ACETYLTRANSFERASE"/>
    <property type="match status" value="1"/>
</dbReference>
<dbReference type="InterPro" id="IPR002656">
    <property type="entry name" value="Acyl_transf_3_dom"/>
</dbReference>
<keyword evidence="1" id="KW-0472">Membrane</keyword>
<feature type="transmembrane region" description="Helical" evidence="1">
    <location>
        <begin position="44"/>
        <end position="61"/>
    </location>
</feature>
<organism evidence="3 4">
    <name type="scientific">Devosia oryziradicis</name>
    <dbReference type="NCBI Taxonomy" id="2801335"/>
    <lineage>
        <taxon>Bacteria</taxon>
        <taxon>Pseudomonadati</taxon>
        <taxon>Pseudomonadota</taxon>
        <taxon>Alphaproteobacteria</taxon>
        <taxon>Hyphomicrobiales</taxon>
        <taxon>Devosiaceae</taxon>
        <taxon>Devosia</taxon>
    </lineage>
</organism>
<feature type="transmembrane region" description="Helical" evidence="1">
    <location>
        <begin position="320"/>
        <end position="341"/>
    </location>
</feature>
<protein>
    <submittedName>
        <fullName evidence="3">Acyltransferase</fullName>
    </submittedName>
</protein>
<feature type="transmembrane region" description="Helical" evidence="1">
    <location>
        <begin position="224"/>
        <end position="243"/>
    </location>
</feature>
<dbReference type="PANTHER" id="PTHR23028:SF53">
    <property type="entry name" value="ACYL_TRANSF_3 DOMAIN-CONTAINING PROTEIN"/>
    <property type="match status" value="1"/>
</dbReference>
<feature type="transmembrane region" description="Helical" evidence="1">
    <location>
        <begin position="150"/>
        <end position="169"/>
    </location>
</feature>
<accession>A0ABX7BUI7</accession>
<keyword evidence="4" id="KW-1185">Reference proteome</keyword>
<feature type="transmembrane region" description="Helical" evidence="1">
    <location>
        <begin position="178"/>
        <end position="194"/>
    </location>
</feature>
<dbReference type="RefSeq" id="WP_201654414.1">
    <property type="nucleotide sequence ID" value="NZ_CP068047.1"/>
</dbReference>